<dbReference type="GO" id="GO:0016042">
    <property type="term" value="P:lipid catabolic process"/>
    <property type="evidence" value="ECO:0007669"/>
    <property type="project" value="UniProtKB-KW"/>
</dbReference>
<feature type="region of interest" description="Disordered" evidence="14">
    <location>
        <begin position="1110"/>
        <end position="1129"/>
    </location>
</feature>
<dbReference type="Pfam" id="PF23329">
    <property type="entry name" value="EF_HAND_1_PLCG"/>
    <property type="match status" value="1"/>
</dbReference>
<feature type="region of interest" description="Disordered" evidence="14">
    <location>
        <begin position="687"/>
        <end position="746"/>
    </location>
</feature>
<feature type="domain" description="C2" evidence="17">
    <location>
        <begin position="1395"/>
        <end position="1528"/>
    </location>
</feature>
<evidence type="ECO:0000256" key="14">
    <source>
        <dbReference type="SAM" id="MobiDB-lite"/>
    </source>
</evidence>
<dbReference type="InterPro" id="IPR001711">
    <property type="entry name" value="PLipase_C_Pinositol-sp_Y"/>
</dbReference>
<keyword evidence="9 12" id="KW-0443">Lipid metabolism</keyword>
<dbReference type="GO" id="GO:0004435">
    <property type="term" value="F:phosphatidylinositol-4,5-bisphosphate phospholipase C activity"/>
    <property type="evidence" value="ECO:0007669"/>
    <property type="project" value="UniProtKB-EC"/>
</dbReference>
<feature type="coiled-coil region" evidence="13">
    <location>
        <begin position="1152"/>
        <end position="1183"/>
    </location>
</feature>
<reference evidence="19 20" key="1">
    <citation type="submission" date="2024-10" db="EMBL/GenBank/DDBJ databases">
        <authorList>
            <person name="Kim D."/>
        </authorList>
    </citation>
    <scope>NUCLEOTIDE SEQUENCE [LARGE SCALE GENOMIC DNA]</scope>
    <source>
        <strain evidence="19">BH-2024</strain>
    </source>
</reference>
<dbReference type="InterPro" id="IPR001849">
    <property type="entry name" value="PH_domain"/>
</dbReference>
<sequence length="1740" mass="192516">MAPSPVGAGDENYCGKGTENGKCHPQPLPLAKNGKSGGDFLVKGAAENGKMTTNKGIMNSCGESADEQHSTAFDFRHFSAMEKGHRVCKLFVLKKFDVSFRHLWLNLHTHQLVLTKLASSSASNDEPVASTSSASVSASSDHFLPNGLLANSGRKGSVLSAELAFCSPSAKSQMLDLRIVKEAQVLSKAIGTMQIAEKWRRDTSLQTFDPELILIIQWGTAFVLNSWLILFNTKEACQLWCRGLQQLCAVGDPSADQSHALVVERWLRKRFLALLPHPTSAASVNIKHMKPFVQQRLQCKVSSKQLQEIAEGEMGFEAFVLAHNRLLNFHALFDSMFSEYADTEHAQLVPFQRFVDFLRDIQHDGLGQSRQFVSDFLRRYLRDVDPDRDVPEPSLNTDEFVEYLYSPENSLFDPVNDEVVHDMQKPLNHYWISSSHNTYLTGDQLRSESSLDAYARALLMGCRCVELDCWDGPQLKQPQQANVVVIYHGYTMTTKLQLRDVLGTIRAYAFRSSEFPLILSIEDNCSLPAQRQMATDIKQMLGDLLLTAPVSRDEWQLPSPAALKRKIILKHKKLQLHNELTDAMLSAQSAEEEMEQDNILSRQCVKKGVLWLREDGGNGTNGAKSCGGSRRSSSANANVNGGWGEQPKDKQQGQDQQGHQWHKHIFGKAFGEGGIFGSLKTDRKWKKESAGGASLGPSSATAGAIGANEGTDEQPPPQDGTAEANGRRKHLAGREDSLNSQSDDTFSEADACADAHVAEEWFHGKVGRDEAKARLLQAARHSSNGGGGGGSSGTTDGLFLVRESTTFIGDFTLSFLHAGCVHHCRIKASISTGGERKYHLLDSVKRDTLYELISFYTHNALDTPNFKTFLQTPCPQPQPHLDKPWFSANADTEQAEKLLNAVPMDGAFMVRYSTTDKTVFVVSLRIDNNLCHFRLKREGRLFMVAQRTFETLCHLVDFYASTPFVRGISLKFPVNEQTISQYTDQNGGQLQLDGFYIDLNNLDKELRVEAIESFDGIVDDCQMLKSDQLKAFPPLSFPIGTQITLLSMGQNDHTVGDEQQHIWVGRYNEKTGWFPAKCVQKLTTTSGGTTDGNNMLNYGTIELNGTTFKQCSSDSSSDHPAEDDNSRRSRRPFAFRVTLAPSHWDVCDYVLAANSREEMDEWVNACQQMAAEASNKMRQLRSREKQSRIASELSSLVIYCQAVPFHADFELQDPRSSFYEMCSFSESKHDKLVERGLQLFNKRQLSRVYPQASRFTSTNFNPVPMWNSGCHMVALNFQTGDKSMQLNTGRFMANGRCGYVLKPLYLMDETFSINARDHHNHSEQRQHHHHHQQQRPALSSSTFENVPSSSSKDGTACDKLTEERDDVPTKLIGDDGQKQRQKMSIGNGTFSAAALPSDVFSHQNQQQKSAGVGCPIVLTVLVVAGRHLSRIGTCDKGGGICSPCVELELLGFPHDARLMRTNTITSNGLNPIWQERFVFHVRHPEMALLRFHVEDGDFVGPKTDPFIGQAVFPLDSVRCGFRSVPLRNQFSEPLELSALLVHVEIRAWDPPPMHGRLGLAASLGRRHNTNTLPTNSSAVDFGTTNLGHHNTLNAGKSAASDKALQQCAVGPLIQNPHKMLQAGRSILAQQPDAVADAIFSAAAAPFGTADGTDHSVGQNWPSLPGPLNRRNASIDQIRLGSSTSQTAAAHQQQQNIALSTRSISVESGDIVKSSVPSSGQRKGGTKTLRRIFRLGGGKHN</sequence>
<feature type="domain" description="PI-PLC Y-box" evidence="18">
    <location>
        <begin position="1193"/>
        <end position="1306"/>
    </location>
</feature>
<organism evidence="19 20">
    <name type="scientific">Heterodera trifolii</name>
    <dbReference type="NCBI Taxonomy" id="157864"/>
    <lineage>
        <taxon>Eukaryota</taxon>
        <taxon>Metazoa</taxon>
        <taxon>Ecdysozoa</taxon>
        <taxon>Nematoda</taxon>
        <taxon>Chromadorea</taxon>
        <taxon>Rhabditida</taxon>
        <taxon>Tylenchina</taxon>
        <taxon>Tylenchomorpha</taxon>
        <taxon>Tylenchoidea</taxon>
        <taxon>Heteroderidae</taxon>
        <taxon>Heteroderinae</taxon>
        <taxon>Heterodera</taxon>
    </lineage>
</organism>
<evidence type="ECO:0000256" key="11">
    <source>
        <dbReference type="PROSITE-ProRule" id="PRU00191"/>
    </source>
</evidence>
<dbReference type="PROSITE" id="PS50007">
    <property type="entry name" value="PIPLC_X_DOMAIN"/>
    <property type="match status" value="1"/>
</dbReference>
<evidence type="ECO:0000256" key="13">
    <source>
        <dbReference type="SAM" id="Coils"/>
    </source>
</evidence>
<dbReference type="InterPro" id="IPR001192">
    <property type="entry name" value="PI-PLC_fam"/>
</dbReference>
<feature type="compositionally biased region" description="Polar residues" evidence="14">
    <location>
        <begin position="1335"/>
        <end position="1353"/>
    </location>
</feature>
<dbReference type="Gene3D" id="2.30.30.40">
    <property type="entry name" value="SH3 Domains"/>
    <property type="match status" value="1"/>
</dbReference>
<evidence type="ECO:0000313" key="19">
    <source>
        <dbReference type="EMBL" id="KAL3104814.1"/>
    </source>
</evidence>
<dbReference type="PROSITE" id="PS50003">
    <property type="entry name" value="PH_DOMAIN"/>
    <property type="match status" value="1"/>
</dbReference>
<keyword evidence="10" id="KW-0807">Transducer</keyword>
<protein>
    <recommendedName>
        <fullName evidence="2 12">Phosphoinositide phospholipase C</fullName>
        <ecNumber evidence="2 12">3.1.4.11</ecNumber>
    </recommendedName>
</protein>
<dbReference type="InterPro" id="IPR036028">
    <property type="entry name" value="SH3-like_dom_sf"/>
</dbReference>
<feature type="domain" description="SH2" evidence="15">
    <location>
        <begin position="885"/>
        <end position="974"/>
    </location>
</feature>
<feature type="compositionally biased region" description="Low complexity" evidence="14">
    <location>
        <begin position="690"/>
        <end position="704"/>
    </location>
</feature>
<keyword evidence="4" id="KW-0677">Repeat</keyword>
<proteinExistence type="predicted"/>
<feature type="compositionally biased region" description="Low complexity" evidence="14">
    <location>
        <begin position="622"/>
        <end position="640"/>
    </location>
</feature>
<dbReference type="PRINTS" id="PR00401">
    <property type="entry name" value="SH2DOMAIN"/>
</dbReference>
<dbReference type="Pfam" id="PF23583">
    <property type="entry name" value="EF_HAND_2_PLCG"/>
    <property type="match status" value="1"/>
</dbReference>
<evidence type="ECO:0000313" key="20">
    <source>
        <dbReference type="Proteomes" id="UP001620626"/>
    </source>
</evidence>
<evidence type="ECO:0000259" key="15">
    <source>
        <dbReference type="PROSITE" id="PS50001"/>
    </source>
</evidence>
<dbReference type="SMART" id="SM00148">
    <property type="entry name" value="PLCXc"/>
    <property type="match status" value="1"/>
</dbReference>
<dbReference type="Proteomes" id="UP001620626">
    <property type="component" value="Unassembled WGS sequence"/>
</dbReference>
<dbReference type="PANTHER" id="PTHR10336">
    <property type="entry name" value="PHOSPHOINOSITIDE-SPECIFIC PHOSPHOLIPASE C FAMILY PROTEIN"/>
    <property type="match status" value="1"/>
</dbReference>
<evidence type="ECO:0000259" key="18">
    <source>
        <dbReference type="PROSITE" id="PS50008"/>
    </source>
</evidence>
<dbReference type="SMART" id="SM00252">
    <property type="entry name" value="SH2"/>
    <property type="match status" value="2"/>
</dbReference>
<dbReference type="PROSITE" id="PS50001">
    <property type="entry name" value="SH2"/>
    <property type="match status" value="2"/>
</dbReference>
<dbReference type="InterPro" id="IPR035892">
    <property type="entry name" value="C2_domain_sf"/>
</dbReference>
<dbReference type="InterPro" id="IPR056586">
    <property type="entry name" value="EF-hand_PLCG1"/>
</dbReference>
<evidence type="ECO:0000256" key="9">
    <source>
        <dbReference type="ARBA" id="ARBA00023098"/>
    </source>
</evidence>
<comment type="catalytic activity">
    <reaction evidence="12">
        <text>a 1,2-diacyl-sn-glycero-3-phospho-(1D-myo-inositol-4,5-bisphosphate) + H2O = 1D-myo-inositol 1,4,5-trisphosphate + a 1,2-diacyl-sn-glycerol + H(+)</text>
        <dbReference type="Rhea" id="RHEA:33179"/>
        <dbReference type="ChEBI" id="CHEBI:15377"/>
        <dbReference type="ChEBI" id="CHEBI:15378"/>
        <dbReference type="ChEBI" id="CHEBI:17815"/>
        <dbReference type="ChEBI" id="CHEBI:58456"/>
        <dbReference type="ChEBI" id="CHEBI:203600"/>
        <dbReference type="EC" id="3.1.4.11"/>
    </reaction>
</comment>
<evidence type="ECO:0000256" key="7">
    <source>
        <dbReference type="ARBA" id="ARBA00022963"/>
    </source>
</evidence>
<keyword evidence="5 12" id="KW-0378">Hydrolase</keyword>
<dbReference type="Gene3D" id="3.20.20.190">
    <property type="entry name" value="Phosphatidylinositol (PI) phosphodiesterase"/>
    <property type="match status" value="2"/>
</dbReference>
<feature type="region of interest" description="Disordered" evidence="14">
    <location>
        <begin position="1319"/>
        <end position="1382"/>
    </location>
</feature>
<dbReference type="SUPFAM" id="SSF55550">
    <property type="entry name" value="SH2 domain"/>
    <property type="match status" value="2"/>
</dbReference>
<feature type="domain" description="SH2" evidence="15">
    <location>
        <begin position="761"/>
        <end position="874"/>
    </location>
</feature>
<evidence type="ECO:0000256" key="8">
    <source>
        <dbReference type="ARBA" id="ARBA00022999"/>
    </source>
</evidence>
<dbReference type="PROSITE" id="PS50008">
    <property type="entry name" value="PIPLC_Y_DOMAIN"/>
    <property type="match status" value="1"/>
</dbReference>
<dbReference type="SUPFAM" id="SSF49562">
    <property type="entry name" value="C2 domain (Calcium/lipid-binding domain, CaLB)"/>
    <property type="match status" value="1"/>
</dbReference>
<dbReference type="Pfam" id="PF00168">
    <property type="entry name" value="C2"/>
    <property type="match status" value="1"/>
</dbReference>
<evidence type="ECO:0000256" key="5">
    <source>
        <dbReference type="ARBA" id="ARBA00022801"/>
    </source>
</evidence>
<evidence type="ECO:0000256" key="3">
    <source>
        <dbReference type="ARBA" id="ARBA00022443"/>
    </source>
</evidence>
<feature type="domain" description="PH" evidence="16">
    <location>
        <begin position="1099"/>
        <end position="1171"/>
    </location>
</feature>
<dbReference type="SUPFAM" id="SSF47473">
    <property type="entry name" value="EF-hand"/>
    <property type="match status" value="1"/>
</dbReference>
<name>A0ABD2KR23_9BILA</name>
<keyword evidence="8 11" id="KW-0727">SH2 domain</keyword>
<dbReference type="Pfam" id="PF00017">
    <property type="entry name" value="SH2"/>
    <property type="match status" value="2"/>
</dbReference>
<accession>A0ABD2KR23</accession>
<dbReference type="Gene3D" id="3.30.505.10">
    <property type="entry name" value="SH2 domain"/>
    <property type="match status" value="2"/>
</dbReference>
<dbReference type="InterPro" id="IPR000008">
    <property type="entry name" value="C2_dom"/>
</dbReference>
<dbReference type="EC" id="3.1.4.11" evidence="2 12"/>
<keyword evidence="13" id="KW-0175">Coiled coil</keyword>
<keyword evidence="7 12" id="KW-0442">Lipid degradation</keyword>
<dbReference type="Pfam" id="PF00388">
    <property type="entry name" value="PI-PLC-X"/>
    <property type="match status" value="1"/>
</dbReference>
<dbReference type="InterPro" id="IPR057061">
    <property type="entry name" value="PLCG_EF-hand_2"/>
</dbReference>
<feature type="compositionally biased region" description="Basic and acidic residues" evidence="14">
    <location>
        <begin position="1116"/>
        <end position="1127"/>
    </location>
</feature>
<evidence type="ECO:0000256" key="12">
    <source>
        <dbReference type="RuleBase" id="RU361133"/>
    </source>
</evidence>
<keyword evidence="20" id="KW-1185">Reference proteome</keyword>
<dbReference type="Pfam" id="PF00387">
    <property type="entry name" value="PI-PLC-Y"/>
    <property type="match status" value="1"/>
</dbReference>
<comment type="caution">
    <text evidence="19">The sequence shown here is derived from an EMBL/GenBank/DDBJ whole genome shotgun (WGS) entry which is preliminary data.</text>
</comment>
<dbReference type="PROSITE" id="PS50004">
    <property type="entry name" value="C2"/>
    <property type="match status" value="1"/>
</dbReference>
<dbReference type="PANTHER" id="PTHR10336:SF159">
    <property type="entry name" value="1-PHOSPHATIDYLINOSITOL 4,5-BISPHOSPHATE PHOSPHODIESTERASE GAMMA"/>
    <property type="match status" value="1"/>
</dbReference>
<evidence type="ECO:0000259" key="17">
    <source>
        <dbReference type="PROSITE" id="PS50004"/>
    </source>
</evidence>
<gene>
    <name evidence="19" type="ORF">niasHT_024013</name>
</gene>
<dbReference type="SUPFAM" id="SSF51695">
    <property type="entry name" value="PLC-like phosphodiesterases"/>
    <property type="match status" value="1"/>
</dbReference>
<dbReference type="FunFam" id="3.30.505.10:FF:000011">
    <property type="entry name" value="1-phosphatidylinositol 4,5-bisphosphate phosphodiesterase gamma"/>
    <property type="match status" value="1"/>
</dbReference>
<dbReference type="PRINTS" id="PR00390">
    <property type="entry name" value="PHPHLIPASEC"/>
</dbReference>
<evidence type="ECO:0000256" key="6">
    <source>
        <dbReference type="ARBA" id="ARBA00022837"/>
    </source>
</evidence>
<evidence type="ECO:0000256" key="2">
    <source>
        <dbReference type="ARBA" id="ARBA00012368"/>
    </source>
</evidence>
<dbReference type="SUPFAM" id="SSF50044">
    <property type="entry name" value="SH3-domain"/>
    <property type="match status" value="1"/>
</dbReference>
<keyword evidence="3" id="KW-0728">SH3 domain</keyword>
<evidence type="ECO:0000256" key="1">
    <source>
        <dbReference type="ARBA" id="ARBA00001913"/>
    </source>
</evidence>
<dbReference type="SMART" id="SM00149">
    <property type="entry name" value="PLCYc"/>
    <property type="match status" value="1"/>
</dbReference>
<dbReference type="InterPro" id="IPR017946">
    <property type="entry name" value="PLC-like_Pdiesterase_TIM-brl"/>
</dbReference>
<dbReference type="InterPro" id="IPR011992">
    <property type="entry name" value="EF-hand-dom_pair"/>
</dbReference>
<keyword evidence="6" id="KW-0106">Calcium</keyword>
<dbReference type="Gene3D" id="2.60.40.150">
    <property type="entry name" value="C2 domain"/>
    <property type="match status" value="1"/>
</dbReference>
<dbReference type="InterPro" id="IPR036860">
    <property type="entry name" value="SH2_dom_sf"/>
</dbReference>
<dbReference type="InterPro" id="IPR000909">
    <property type="entry name" value="PLipase_C_PInositol-sp_X_dom"/>
</dbReference>
<evidence type="ECO:0000256" key="10">
    <source>
        <dbReference type="ARBA" id="ARBA00023224"/>
    </source>
</evidence>
<dbReference type="CDD" id="cd00275">
    <property type="entry name" value="C2_PLC_like"/>
    <property type="match status" value="1"/>
</dbReference>
<dbReference type="SMART" id="SM00239">
    <property type="entry name" value="C2"/>
    <property type="match status" value="1"/>
</dbReference>
<feature type="region of interest" description="Disordered" evidence="14">
    <location>
        <begin position="616"/>
        <end position="660"/>
    </location>
</feature>
<dbReference type="InterPro" id="IPR000980">
    <property type="entry name" value="SH2"/>
</dbReference>
<feature type="compositionally biased region" description="Basic and acidic residues" evidence="14">
    <location>
        <begin position="1355"/>
        <end position="1378"/>
    </location>
</feature>
<comment type="cofactor">
    <cofactor evidence="1">
        <name>Ca(2+)</name>
        <dbReference type="ChEBI" id="CHEBI:29108"/>
    </cofactor>
</comment>
<evidence type="ECO:0000256" key="4">
    <source>
        <dbReference type="ARBA" id="ARBA00022737"/>
    </source>
</evidence>
<dbReference type="EMBL" id="JBICBT010000696">
    <property type="protein sequence ID" value="KAL3104814.1"/>
    <property type="molecule type" value="Genomic_DNA"/>
</dbReference>
<evidence type="ECO:0000259" key="16">
    <source>
        <dbReference type="PROSITE" id="PS50003"/>
    </source>
</evidence>
<dbReference type="GO" id="GO:0007165">
    <property type="term" value="P:signal transduction"/>
    <property type="evidence" value="ECO:0007669"/>
    <property type="project" value="UniProtKB-KW"/>
</dbReference>